<evidence type="ECO:0000256" key="1">
    <source>
        <dbReference type="ARBA" id="ARBA00004752"/>
    </source>
</evidence>
<keyword evidence="6 9" id="KW-0133">Cell shape</keyword>
<dbReference type="Gene3D" id="2.40.440.10">
    <property type="entry name" value="L,D-transpeptidase catalytic domain-like"/>
    <property type="match status" value="1"/>
</dbReference>
<evidence type="ECO:0000256" key="2">
    <source>
        <dbReference type="ARBA" id="ARBA00005992"/>
    </source>
</evidence>
<evidence type="ECO:0000259" key="10">
    <source>
        <dbReference type="PROSITE" id="PS52029"/>
    </source>
</evidence>
<evidence type="ECO:0000256" key="8">
    <source>
        <dbReference type="ARBA" id="ARBA00023316"/>
    </source>
</evidence>
<comment type="pathway">
    <text evidence="1 9">Cell wall biogenesis; peptidoglycan biosynthesis.</text>
</comment>
<dbReference type="CDD" id="cd16913">
    <property type="entry name" value="YkuD_like"/>
    <property type="match status" value="1"/>
</dbReference>
<feature type="domain" description="L,D-TPase catalytic" evidence="10">
    <location>
        <begin position="93"/>
        <end position="223"/>
    </location>
</feature>
<dbReference type="SUPFAM" id="SSF141523">
    <property type="entry name" value="L,D-transpeptidase catalytic domain-like"/>
    <property type="match status" value="1"/>
</dbReference>
<feature type="active site" description="Proton donor/acceptor" evidence="9">
    <location>
        <position position="183"/>
    </location>
</feature>
<sequence>MIQGRRPSAAPQRVSAQSLAAQGRGEIIGAGSYLYRVQGHETLLMLARTYNLGYNEITLANPGLDPWVPSKKSVVHLPLLFVAPQAIVADKRPGIVINLPEMRLFHRRKDKRLQTYPVGIGREGYDTPITQGKVRRKQSDPSWYPPASILAEDRGLPKRVPPGPDNPLGSHAIYLTISGYLIHGTNKPFGIGRRVSHGCIRMYPEDIPRLYERAQIGERVRIVDEPVKAGWSGSGELYLEAHPPLVDGAGSDESKGGLLNLANQAISKALDRRKDQEVAINWRLVELMAQRPDGVPRKVGDPIAQAAAAK</sequence>
<dbReference type="GO" id="GO:0016757">
    <property type="term" value="F:glycosyltransferase activity"/>
    <property type="evidence" value="ECO:0007669"/>
    <property type="project" value="UniProtKB-KW"/>
</dbReference>
<comment type="similarity">
    <text evidence="2">Belongs to the YkuD family.</text>
</comment>
<keyword evidence="7 9" id="KW-0573">Peptidoglycan synthesis</keyword>
<evidence type="ECO:0000313" key="11">
    <source>
        <dbReference type="EMBL" id="OSM06958.1"/>
    </source>
</evidence>
<accession>A0A1Y2K893</accession>
<dbReference type="GO" id="GO:0018104">
    <property type="term" value="P:peptidoglycan-protein cross-linking"/>
    <property type="evidence" value="ECO:0007669"/>
    <property type="project" value="TreeGrafter"/>
</dbReference>
<dbReference type="Pfam" id="PF03734">
    <property type="entry name" value="YkuD"/>
    <property type="match status" value="1"/>
</dbReference>
<reference evidence="11 12" key="1">
    <citation type="journal article" date="2016" name="BMC Genomics">
        <title>Combined genomic and structural analyses of a cultured magnetotactic bacterium reveals its niche adaptation to a dynamic environment.</title>
        <authorList>
            <person name="Araujo A.C."/>
            <person name="Morillo V."/>
            <person name="Cypriano J."/>
            <person name="Teixeira L.C."/>
            <person name="Leao P."/>
            <person name="Lyra S."/>
            <person name="Almeida L.G."/>
            <person name="Bazylinski D.A."/>
            <person name="Vasconcellos A.T."/>
            <person name="Abreu F."/>
            <person name="Lins U."/>
        </authorList>
    </citation>
    <scope>NUCLEOTIDE SEQUENCE [LARGE SCALE GENOMIC DNA]</scope>
    <source>
        <strain evidence="11 12">IT-1</strain>
    </source>
</reference>
<dbReference type="GO" id="GO:0071555">
    <property type="term" value="P:cell wall organization"/>
    <property type="evidence" value="ECO:0007669"/>
    <property type="project" value="UniProtKB-UniRule"/>
</dbReference>
<evidence type="ECO:0000313" key="12">
    <source>
        <dbReference type="Proteomes" id="UP000194003"/>
    </source>
</evidence>
<dbReference type="EMBL" id="LVJN01000015">
    <property type="protein sequence ID" value="OSM06958.1"/>
    <property type="molecule type" value="Genomic_DNA"/>
</dbReference>
<evidence type="ECO:0000256" key="4">
    <source>
        <dbReference type="ARBA" id="ARBA00022679"/>
    </source>
</evidence>
<keyword evidence="5" id="KW-0378">Hydrolase</keyword>
<proteinExistence type="inferred from homology"/>
<dbReference type="PANTHER" id="PTHR30582">
    <property type="entry name" value="L,D-TRANSPEPTIDASE"/>
    <property type="match status" value="1"/>
</dbReference>
<keyword evidence="12" id="KW-1185">Reference proteome</keyword>
<dbReference type="GO" id="GO:0008360">
    <property type="term" value="P:regulation of cell shape"/>
    <property type="evidence" value="ECO:0007669"/>
    <property type="project" value="UniProtKB-UniRule"/>
</dbReference>
<gene>
    <name evidence="11" type="ORF">MAIT1_00151</name>
</gene>
<dbReference type="CDD" id="cd00118">
    <property type="entry name" value="LysM"/>
    <property type="match status" value="1"/>
</dbReference>
<dbReference type="InterPro" id="IPR050979">
    <property type="entry name" value="LD-transpeptidase"/>
</dbReference>
<dbReference type="STRING" id="1434232.MAIT1_00151"/>
<dbReference type="UniPathway" id="UPA00219"/>
<dbReference type="Proteomes" id="UP000194003">
    <property type="component" value="Unassembled WGS sequence"/>
</dbReference>
<evidence type="ECO:0000256" key="6">
    <source>
        <dbReference type="ARBA" id="ARBA00022960"/>
    </source>
</evidence>
<dbReference type="InterPro" id="IPR018392">
    <property type="entry name" value="LysM"/>
</dbReference>
<evidence type="ECO:0000256" key="9">
    <source>
        <dbReference type="PROSITE-ProRule" id="PRU01373"/>
    </source>
</evidence>
<keyword evidence="8 9" id="KW-0961">Cell wall biogenesis/degradation</keyword>
<dbReference type="AlphaFoldDB" id="A0A1Y2K893"/>
<name>A0A1Y2K893_9PROT</name>
<organism evidence="11 12">
    <name type="scientific">Magnetofaba australis IT-1</name>
    <dbReference type="NCBI Taxonomy" id="1434232"/>
    <lineage>
        <taxon>Bacteria</taxon>
        <taxon>Pseudomonadati</taxon>
        <taxon>Pseudomonadota</taxon>
        <taxon>Magnetococcia</taxon>
        <taxon>Magnetococcales</taxon>
        <taxon>Magnetococcaceae</taxon>
        <taxon>Magnetofaba</taxon>
    </lineage>
</organism>
<evidence type="ECO:0000256" key="3">
    <source>
        <dbReference type="ARBA" id="ARBA00022676"/>
    </source>
</evidence>
<dbReference type="PANTHER" id="PTHR30582:SF24">
    <property type="entry name" value="L,D-TRANSPEPTIDASE ERFK_SRFK-RELATED"/>
    <property type="match status" value="1"/>
</dbReference>
<dbReference type="GO" id="GO:0071972">
    <property type="term" value="F:peptidoglycan L,D-transpeptidase activity"/>
    <property type="evidence" value="ECO:0007669"/>
    <property type="project" value="TreeGrafter"/>
</dbReference>
<comment type="caution">
    <text evidence="11">The sequence shown here is derived from an EMBL/GenBank/DDBJ whole genome shotgun (WGS) entry which is preliminary data.</text>
</comment>
<dbReference type="PROSITE" id="PS52029">
    <property type="entry name" value="LD_TPASE"/>
    <property type="match status" value="1"/>
</dbReference>
<dbReference type="InterPro" id="IPR005490">
    <property type="entry name" value="LD_TPept_cat_dom"/>
</dbReference>
<dbReference type="GO" id="GO:0005576">
    <property type="term" value="C:extracellular region"/>
    <property type="evidence" value="ECO:0007669"/>
    <property type="project" value="TreeGrafter"/>
</dbReference>
<keyword evidence="4" id="KW-0808">Transferase</keyword>
<feature type="active site" description="Nucleophile" evidence="9">
    <location>
        <position position="199"/>
    </location>
</feature>
<keyword evidence="3" id="KW-0328">Glycosyltransferase</keyword>
<protein>
    <submittedName>
        <fullName evidence="11">Putative ErfK/YbiS/YcfS/YnhG family protein</fullName>
    </submittedName>
</protein>
<evidence type="ECO:0000256" key="7">
    <source>
        <dbReference type="ARBA" id="ARBA00022984"/>
    </source>
</evidence>
<evidence type="ECO:0000256" key="5">
    <source>
        <dbReference type="ARBA" id="ARBA00022801"/>
    </source>
</evidence>
<dbReference type="InterPro" id="IPR038063">
    <property type="entry name" value="Transpep_catalytic_dom"/>
</dbReference>